<dbReference type="EMBL" id="MU858055">
    <property type="protein sequence ID" value="KAK4218050.1"/>
    <property type="molecule type" value="Genomic_DNA"/>
</dbReference>
<protein>
    <submittedName>
        <fullName evidence="2">Uncharacterized protein</fullName>
    </submittedName>
</protein>
<sequence length="162" mass="17184">MANKNPATPVKVPPSATNYTSATQDSDLRSQINGILLTDGHIGKIQDYLLHSLHAHSSNWPTAIQNHAISLLRSGEVTSFPALLRRVMEDVRHETITALKANNTNGAAEVNGNNKKSANGDSNGTSAGTPSLAVPQSVVEDAIKVTRECLETVCEIEDTGAT</sequence>
<keyword evidence="3" id="KW-1185">Reference proteome</keyword>
<accession>A0AAN7BEG4</accession>
<proteinExistence type="predicted"/>
<feature type="compositionally biased region" description="Polar residues" evidence="1">
    <location>
        <begin position="15"/>
        <end position="25"/>
    </location>
</feature>
<feature type="region of interest" description="Disordered" evidence="1">
    <location>
        <begin position="1"/>
        <end position="25"/>
    </location>
</feature>
<name>A0AAN7BEG4_9PEZI</name>
<evidence type="ECO:0000256" key="1">
    <source>
        <dbReference type="SAM" id="MobiDB-lite"/>
    </source>
</evidence>
<organism evidence="2 3">
    <name type="scientific">Rhypophila decipiens</name>
    <dbReference type="NCBI Taxonomy" id="261697"/>
    <lineage>
        <taxon>Eukaryota</taxon>
        <taxon>Fungi</taxon>
        <taxon>Dikarya</taxon>
        <taxon>Ascomycota</taxon>
        <taxon>Pezizomycotina</taxon>
        <taxon>Sordariomycetes</taxon>
        <taxon>Sordariomycetidae</taxon>
        <taxon>Sordariales</taxon>
        <taxon>Naviculisporaceae</taxon>
        <taxon>Rhypophila</taxon>
    </lineage>
</organism>
<evidence type="ECO:0000313" key="2">
    <source>
        <dbReference type="EMBL" id="KAK4218050.1"/>
    </source>
</evidence>
<evidence type="ECO:0000313" key="3">
    <source>
        <dbReference type="Proteomes" id="UP001301769"/>
    </source>
</evidence>
<feature type="compositionally biased region" description="Polar residues" evidence="1">
    <location>
        <begin position="102"/>
        <end position="129"/>
    </location>
</feature>
<gene>
    <name evidence="2" type="ORF">QBC37DRAFT_383848</name>
</gene>
<dbReference type="AlphaFoldDB" id="A0AAN7BEG4"/>
<reference evidence="2" key="2">
    <citation type="submission" date="2023-05" db="EMBL/GenBank/DDBJ databases">
        <authorList>
            <consortium name="Lawrence Berkeley National Laboratory"/>
            <person name="Steindorff A."/>
            <person name="Hensen N."/>
            <person name="Bonometti L."/>
            <person name="Westerberg I."/>
            <person name="Brannstrom I.O."/>
            <person name="Guillou S."/>
            <person name="Cros-Aarteil S."/>
            <person name="Calhoun S."/>
            <person name="Haridas S."/>
            <person name="Kuo A."/>
            <person name="Mondo S."/>
            <person name="Pangilinan J."/>
            <person name="Riley R."/>
            <person name="Labutti K."/>
            <person name="Andreopoulos B."/>
            <person name="Lipzen A."/>
            <person name="Chen C."/>
            <person name="Yanf M."/>
            <person name="Daum C."/>
            <person name="Ng V."/>
            <person name="Clum A."/>
            <person name="Ohm R."/>
            <person name="Martin F."/>
            <person name="Silar P."/>
            <person name="Natvig D."/>
            <person name="Lalanne C."/>
            <person name="Gautier V."/>
            <person name="Ament-Velasquez S.L."/>
            <person name="Kruys A."/>
            <person name="Hutchinson M.I."/>
            <person name="Powell A.J."/>
            <person name="Barry K."/>
            <person name="Miller A.N."/>
            <person name="Grigoriev I.V."/>
            <person name="Debuchy R."/>
            <person name="Gladieux P."/>
            <person name="Thoren M.H."/>
            <person name="Johannesson H."/>
        </authorList>
    </citation>
    <scope>NUCLEOTIDE SEQUENCE</scope>
    <source>
        <strain evidence="2">PSN293</strain>
    </source>
</reference>
<feature type="region of interest" description="Disordered" evidence="1">
    <location>
        <begin position="102"/>
        <end position="133"/>
    </location>
</feature>
<reference evidence="2" key="1">
    <citation type="journal article" date="2023" name="Mol. Phylogenet. Evol.">
        <title>Genome-scale phylogeny and comparative genomics of the fungal order Sordariales.</title>
        <authorList>
            <person name="Hensen N."/>
            <person name="Bonometti L."/>
            <person name="Westerberg I."/>
            <person name="Brannstrom I.O."/>
            <person name="Guillou S."/>
            <person name="Cros-Aarteil S."/>
            <person name="Calhoun S."/>
            <person name="Haridas S."/>
            <person name="Kuo A."/>
            <person name="Mondo S."/>
            <person name="Pangilinan J."/>
            <person name="Riley R."/>
            <person name="LaButti K."/>
            <person name="Andreopoulos B."/>
            <person name="Lipzen A."/>
            <person name="Chen C."/>
            <person name="Yan M."/>
            <person name="Daum C."/>
            <person name="Ng V."/>
            <person name="Clum A."/>
            <person name="Steindorff A."/>
            <person name="Ohm R.A."/>
            <person name="Martin F."/>
            <person name="Silar P."/>
            <person name="Natvig D.O."/>
            <person name="Lalanne C."/>
            <person name="Gautier V."/>
            <person name="Ament-Velasquez S.L."/>
            <person name="Kruys A."/>
            <person name="Hutchinson M.I."/>
            <person name="Powell A.J."/>
            <person name="Barry K."/>
            <person name="Miller A.N."/>
            <person name="Grigoriev I.V."/>
            <person name="Debuchy R."/>
            <person name="Gladieux P."/>
            <person name="Hiltunen Thoren M."/>
            <person name="Johannesson H."/>
        </authorList>
    </citation>
    <scope>NUCLEOTIDE SEQUENCE</scope>
    <source>
        <strain evidence="2">PSN293</strain>
    </source>
</reference>
<dbReference type="Proteomes" id="UP001301769">
    <property type="component" value="Unassembled WGS sequence"/>
</dbReference>
<comment type="caution">
    <text evidence="2">The sequence shown here is derived from an EMBL/GenBank/DDBJ whole genome shotgun (WGS) entry which is preliminary data.</text>
</comment>